<feature type="coiled-coil region" evidence="20">
    <location>
        <begin position="354"/>
        <end position="442"/>
    </location>
</feature>
<organism evidence="24 25">
    <name type="scientific">Cricetulus griseus</name>
    <name type="common">Chinese hamster</name>
    <name type="synonym">Cricetulus barabensis griseus</name>
    <dbReference type="NCBI Taxonomy" id="10029"/>
    <lineage>
        <taxon>Eukaryota</taxon>
        <taxon>Metazoa</taxon>
        <taxon>Chordata</taxon>
        <taxon>Craniata</taxon>
        <taxon>Vertebrata</taxon>
        <taxon>Euteleostomi</taxon>
        <taxon>Mammalia</taxon>
        <taxon>Eutheria</taxon>
        <taxon>Euarchontoglires</taxon>
        <taxon>Glires</taxon>
        <taxon>Rodentia</taxon>
        <taxon>Myomorpha</taxon>
        <taxon>Muroidea</taxon>
        <taxon>Cricetidae</taxon>
        <taxon>Cricetinae</taxon>
        <taxon>Cricetulus</taxon>
    </lineage>
</organism>
<evidence type="ECO:0000313" key="24">
    <source>
        <dbReference type="EMBL" id="EGW04840.1"/>
    </source>
</evidence>
<evidence type="ECO:0000256" key="18">
    <source>
        <dbReference type="ARBA" id="ARBA00067958"/>
    </source>
</evidence>
<comment type="similarity">
    <text evidence="4">Belongs to the synaptotagmin family.</text>
</comment>
<accession>G3I4W8</accession>
<dbReference type="SMART" id="SM00239">
    <property type="entry name" value="C2"/>
    <property type="match status" value="2"/>
</dbReference>
<dbReference type="GO" id="GO:0005509">
    <property type="term" value="F:calcium ion binding"/>
    <property type="evidence" value="ECO:0007669"/>
    <property type="project" value="TreeGrafter"/>
</dbReference>
<dbReference type="PROSITE" id="PS50004">
    <property type="entry name" value="C2"/>
    <property type="match status" value="2"/>
</dbReference>
<dbReference type="GO" id="GO:0030672">
    <property type="term" value="C:synaptic vesicle membrane"/>
    <property type="evidence" value="ECO:0007669"/>
    <property type="project" value="TreeGrafter"/>
</dbReference>
<dbReference type="PANTHER" id="PTHR10024:SF249">
    <property type="entry name" value="SYNAPTOTAGMIN-8"/>
    <property type="match status" value="1"/>
</dbReference>
<dbReference type="Proteomes" id="UP000001075">
    <property type="component" value="Unassembled WGS sequence"/>
</dbReference>
<dbReference type="SUPFAM" id="SSF49562">
    <property type="entry name" value="C2 domain (Calcium/lipid-binding domain, CaLB)"/>
    <property type="match status" value="2"/>
</dbReference>
<dbReference type="GO" id="GO:0048488">
    <property type="term" value="P:synaptic vesicle endocytosis"/>
    <property type="evidence" value="ECO:0007669"/>
    <property type="project" value="TreeGrafter"/>
</dbReference>
<dbReference type="PRINTS" id="PR00399">
    <property type="entry name" value="SYNAPTOTAGMN"/>
</dbReference>
<dbReference type="GO" id="GO:0031045">
    <property type="term" value="C:dense core granule"/>
    <property type="evidence" value="ECO:0007669"/>
    <property type="project" value="TreeGrafter"/>
</dbReference>
<evidence type="ECO:0000256" key="3">
    <source>
        <dbReference type="ARBA" id="ARBA00004361"/>
    </source>
</evidence>
<dbReference type="Pfam" id="PF00168">
    <property type="entry name" value="C2"/>
    <property type="match status" value="2"/>
</dbReference>
<dbReference type="InterPro" id="IPR000008">
    <property type="entry name" value="C2_dom"/>
</dbReference>
<dbReference type="GO" id="GO:0003779">
    <property type="term" value="F:actin binding"/>
    <property type="evidence" value="ECO:0007669"/>
    <property type="project" value="UniProtKB-KW"/>
</dbReference>
<gene>
    <name evidence="24" type="ORF">I79_018508</name>
</gene>
<dbReference type="InterPro" id="IPR001978">
    <property type="entry name" value="Troponin"/>
</dbReference>
<dbReference type="GO" id="GO:0030424">
    <property type="term" value="C:axon"/>
    <property type="evidence" value="ECO:0007669"/>
    <property type="project" value="TreeGrafter"/>
</dbReference>
<feature type="domain" description="C2" evidence="23">
    <location>
        <begin position="242"/>
        <end position="368"/>
    </location>
</feature>
<feature type="transmembrane region" description="Helical" evidence="22">
    <location>
        <begin position="43"/>
        <end position="68"/>
    </location>
</feature>
<keyword evidence="8" id="KW-0677">Repeat</keyword>
<keyword evidence="6" id="KW-1003">Cell membrane</keyword>
<evidence type="ECO:0000256" key="19">
    <source>
        <dbReference type="ARBA" id="ARBA00077279"/>
    </source>
</evidence>
<feature type="non-terminal residue" evidence="24">
    <location>
        <position position="1"/>
    </location>
</feature>
<dbReference type="GO" id="GO:0048791">
    <property type="term" value="P:calcium ion-regulated exocytosis of neurotransmitter"/>
    <property type="evidence" value="ECO:0007669"/>
    <property type="project" value="TreeGrafter"/>
</dbReference>
<comment type="similarity">
    <text evidence="5">Belongs to the troponin I family.</text>
</comment>
<dbReference type="InterPro" id="IPR001565">
    <property type="entry name" value="Synaptotagmin"/>
</dbReference>
<evidence type="ECO:0000256" key="8">
    <source>
        <dbReference type="ARBA" id="ARBA00022737"/>
    </source>
</evidence>
<evidence type="ECO:0000256" key="21">
    <source>
        <dbReference type="SAM" id="MobiDB-lite"/>
    </source>
</evidence>
<dbReference type="EMBL" id="JH001272">
    <property type="protein sequence ID" value="EGW04840.1"/>
    <property type="molecule type" value="Genomic_DNA"/>
</dbReference>
<evidence type="ECO:0000256" key="16">
    <source>
        <dbReference type="ARBA" id="ARBA00056580"/>
    </source>
</evidence>
<evidence type="ECO:0000256" key="15">
    <source>
        <dbReference type="ARBA" id="ARBA00023329"/>
    </source>
</evidence>
<dbReference type="FunCoup" id="G3I4W8">
    <property type="interactions" value="5"/>
</dbReference>
<keyword evidence="11" id="KW-0007">Acetylation</keyword>
<evidence type="ECO:0000256" key="14">
    <source>
        <dbReference type="ARBA" id="ARBA00023203"/>
    </source>
</evidence>
<dbReference type="GO" id="GO:0001786">
    <property type="term" value="F:phosphatidylserine binding"/>
    <property type="evidence" value="ECO:0007669"/>
    <property type="project" value="TreeGrafter"/>
</dbReference>
<dbReference type="GO" id="GO:0005886">
    <property type="term" value="C:plasma membrane"/>
    <property type="evidence" value="ECO:0007669"/>
    <property type="project" value="UniProtKB-SubCell"/>
</dbReference>
<dbReference type="PANTHER" id="PTHR10024">
    <property type="entry name" value="SYNAPTOTAGMIN"/>
    <property type="match status" value="1"/>
</dbReference>
<evidence type="ECO:0000256" key="10">
    <source>
        <dbReference type="ARBA" id="ARBA00022989"/>
    </source>
</evidence>
<keyword evidence="7 22" id="KW-0812">Transmembrane</keyword>
<dbReference type="GO" id="GO:0000149">
    <property type="term" value="F:SNARE binding"/>
    <property type="evidence" value="ECO:0007669"/>
    <property type="project" value="TreeGrafter"/>
</dbReference>
<protein>
    <recommendedName>
        <fullName evidence="18">Synaptotagmin-8</fullName>
    </recommendedName>
    <alternativeName>
        <fullName evidence="19">Synaptotagmin VIII</fullName>
    </alternativeName>
</protein>
<dbReference type="FunFam" id="2.60.40.150:FF:000176">
    <property type="entry name" value="Synaptotagmin 8"/>
    <property type="match status" value="1"/>
</dbReference>
<comment type="subunit">
    <text evidence="17">Homodimer or homooligomer. Homodimerization and homooligomerization do not depend on Ca(2+). Interacts with SYNCRIP isoform 2 C-terminus. Binds inositol 1,3,4,5-tetrakisphosphate (IP4). Binds to AP2 in a Ca(2+)-independent manner. Interacts with STX1A, STX1B and STX2; the interaction is Ca(2+)-dependent.</text>
</comment>
<evidence type="ECO:0000313" key="25">
    <source>
        <dbReference type="Proteomes" id="UP000001075"/>
    </source>
</evidence>
<evidence type="ECO:0000256" key="2">
    <source>
        <dbReference type="ARBA" id="ARBA00004218"/>
    </source>
</evidence>
<dbReference type="STRING" id="10029.G3I4W8"/>
<proteinExistence type="inferred from homology"/>
<dbReference type="InParanoid" id="G3I4W8"/>
<evidence type="ECO:0000256" key="13">
    <source>
        <dbReference type="ARBA" id="ARBA00023179"/>
    </source>
</evidence>
<dbReference type="GO" id="GO:0030276">
    <property type="term" value="F:clathrin binding"/>
    <property type="evidence" value="ECO:0007669"/>
    <property type="project" value="TreeGrafter"/>
</dbReference>
<evidence type="ECO:0000256" key="9">
    <source>
        <dbReference type="ARBA" id="ARBA00022968"/>
    </source>
</evidence>
<feature type="domain" description="C2" evidence="23">
    <location>
        <begin position="114"/>
        <end position="230"/>
    </location>
</feature>
<evidence type="ECO:0000256" key="7">
    <source>
        <dbReference type="ARBA" id="ARBA00022692"/>
    </source>
</evidence>
<dbReference type="GO" id="GO:0005861">
    <property type="term" value="C:troponin complex"/>
    <property type="evidence" value="ECO:0007669"/>
    <property type="project" value="InterPro"/>
</dbReference>
<dbReference type="InterPro" id="IPR035892">
    <property type="entry name" value="C2_domain_sf"/>
</dbReference>
<evidence type="ECO:0000256" key="17">
    <source>
        <dbReference type="ARBA" id="ARBA00064719"/>
    </source>
</evidence>
<dbReference type="AlphaFoldDB" id="G3I4W8"/>
<dbReference type="InterPro" id="IPR038077">
    <property type="entry name" value="Troponin_sf"/>
</dbReference>
<dbReference type="Gene3D" id="1.20.5.350">
    <property type="match status" value="1"/>
</dbReference>
<comment type="subcellular location">
    <subcellularLocation>
        <location evidence="3">Cell membrane</location>
        <topology evidence="3">Single-pass type III membrane protein</topology>
    </subcellularLocation>
    <subcellularLocation>
        <location evidence="2">Cytoplasmic vesicle</location>
        <location evidence="2">Secretory vesicle</location>
        <location evidence="2">Acrosome</location>
    </subcellularLocation>
</comment>
<evidence type="ECO:0000256" key="11">
    <source>
        <dbReference type="ARBA" id="ARBA00022990"/>
    </source>
</evidence>
<keyword evidence="12 22" id="KW-0472">Membrane</keyword>
<keyword evidence="15" id="KW-0968">Cytoplasmic vesicle</keyword>
<evidence type="ECO:0000259" key="23">
    <source>
        <dbReference type="PROSITE" id="PS50004"/>
    </source>
</evidence>
<keyword evidence="13" id="KW-0514">Muscle protein</keyword>
<dbReference type="eggNOG" id="KOG3977">
    <property type="taxonomic scope" value="Eukaryota"/>
</dbReference>
<evidence type="ECO:0000256" key="1">
    <source>
        <dbReference type="ARBA" id="ARBA00001988"/>
    </source>
</evidence>
<sequence length="518" mass="58841">LQANRGRKMGRVPDPLSTSTPVDNTAEPSLIPDLITRIPWPGWALFIAILAAGVLLVSCLLCVIYCCCHRCQRRRKKPKDKEAVGLSSAHSSTTTHLVQPDVDCLEPCSGGLQQWGRLLLSLEYDFGSQEIRVGLRQAENLKAEGTADPYARISVSTQAGRRHETKVHRGTLCPMFEETCCFLVPPAELPRATLKVQLLDFKRFSEHELLGELQLSLSTVDPLHVLESWYLLGPPGTTELEQMGELCFSLRYVPSSGRLTVVVLEARGLNPGLVEPYVKVQLMLNQRKWKKRKTSSKKGTTMPYFNEAFTFLVPFSQLQSVDLVLAVWAHGLHHRAEPIGKKRNRAITARRQHLKSVMLQIAATELEKEESRRESEKQNYLSEHCPPLHIPGSMSEVQELCKQLHAKIDVAEEEKYDMEVKVQKSSKELEDMNQKLFDLRGKFKRPPLRRVRMSADAMLKALLGSKHKVCMDLRANLKQVKKEDTEKERDLRDVGDWRKNIEEKSGMEGRKKMFESES</sequence>
<dbReference type="GO" id="GO:0005544">
    <property type="term" value="F:calcium-dependent phospholipid binding"/>
    <property type="evidence" value="ECO:0007669"/>
    <property type="project" value="TreeGrafter"/>
</dbReference>
<evidence type="ECO:0000256" key="12">
    <source>
        <dbReference type="ARBA" id="ARBA00023136"/>
    </source>
</evidence>
<evidence type="ECO:0000256" key="20">
    <source>
        <dbReference type="SAM" id="Coils"/>
    </source>
</evidence>
<comment type="function">
    <text evidence="16">Involved in the trafficking and exocytosis of secretory vesicles in non-neuronal tissues. Mediates Ca(2+)-regulation of exocytosis acrosomal reaction in sperm. May mediate Ca(2+)-regulation of exocytosis in insulin secreted cells.</text>
</comment>
<evidence type="ECO:0000256" key="4">
    <source>
        <dbReference type="ARBA" id="ARBA00006996"/>
    </source>
</evidence>
<keyword evidence="14" id="KW-0009">Actin-binding</keyword>
<dbReference type="FunFam" id="2.60.40.150:FF:000182">
    <property type="entry name" value="Synaptotagmin 8"/>
    <property type="match status" value="1"/>
</dbReference>
<dbReference type="Gene3D" id="2.60.40.150">
    <property type="entry name" value="C2 domain"/>
    <property type="match status" value="1"/>
</dbReference>
<reference evidence="25" key="1">
    <citation type="journal article" date="2011" name="Nat. Biotechnol.">
        <title>The genomic sequence of the Chinese hamster ovary (CHO)-K1 cell line.</title>
        <authorList>
            <person name="Xu X."/>
            <person name="Nagarajan H."/>
            <person name="Lewis N.E."/>
            <person name="Pan S."/>
            <person name="Cai Z."/>
            <person name="Liu X."/>
            <person name="Chen W."/>
            <person name="Xie M."/>
            <person name="Wang W."/>
            <person name="Hammond S."/>
            <person name="Andersen M.R."/>
            <person name="Neff N."/>
            <person name="Passarelli B."/>
            <person name="Koh W."/>
            <person name="Fan H.C."/>
            <person name="Wang J."/>
            <person name="Gui Y."/>
            <person name="Lee K.H."/>
            <person name="Betenbaugh M.J."/>
            <person name="Quake S.R."/>
            <person name="Famili I."/>
            <person name="Palsson B.O."/>
            <person name="Wang J."/>
        </authorList>
    </citation>
    <scope>NUCLEOTIDE SEQUENCE [LARGE SCALE GENOMIC DNA]</scope>
    <source>
        <strain evidence="25">CHO K1 cell line</strain>
    </source>
</reference>
<dbReference type="PaxDb" id="10029-XP_007609797.1"/>
<dbReference type="FunFam" id="1.20.5.350:FF:000002">
    <property type="entry name" value="troponin I, fast skeletal muscle"/>
    <property type="match status" value="1"/>
</dbReference>
<dbReference type="Gene3D" id="6.10.250.180">
    <property type="match status" value="1"/>
</dbReference>
<evidence type="ECO:0000256" key="22">
    <source>
        <dbReference type="SAM" id="Phobius"/>
    </source>
</evidence>
<dbReference type="SUPFAM" id="SSF90250">
    <property type="entry name" value="Troponin coil-coiled subunits"/>
    <property type="match status" value="1"/>
</dbReference>
<evidence type="ECO:0000256" key="6">
    <source>
        <dbReference type="ARBA" id="ARBA00022475"/>
    </source>
</evidence>
<feature type="region of interest" description="Disordered" evidence="21">
    <location>
        <begin position="1"/>
        <end position="24"/>
    </location>
</feature>
<name>G3I4W8_CRIGR</name>
<keyword evidence="9" id="KW-0735">Signal-anchor</keyword>
<dbReference type="GO" id="GO:0001669">
    <property type="term" value="C:acrosomal vesicle"/>
    <property type="evidence" value="ECO:0007669"/>
    <property type="project" value="UniProtKB-SubCell"/>
</dbReference>
<dbReference type="Pfam" id="PF00992">
    <property type="entry name" value="Troponin"/>
    <property type="match status" value="1"/>
</dbReference>
<keyword evidence="10 22" id="KW-1133">Transmembrane helix</keyword>
<feature type="compositionally biased region" description="Basic residues" evidence="21">
    <location>
        <begin position="1"/>
        <end position="10"/>
    </location>
</feature>
<keyword evidence="20" id="KW-0175">Coiled coil</keyword>
<comment type="function">
    <text evidence="1">Troponin I is the inhibitory subunit of troponin, the thin filament regulatory complex which confers calcium-sensitivity to striated muscle actomyosin ATPase activity.</text>
</comment>
<evidence type="ECO:0000256" key="5">
    <source>
        <dbReference type="ARBA" id="ARBA00009930"/>
    </source>
</evidence>